<feature type="region of interest" description="Disordered" evidence="2">
    <location>
        <begin position="88"/>
        <end position="110"/>
    </location>
</feature>
<feature type="domain" description="Arrestin C-terminal-like" evidence="3">
    <location>
        <begin position="589"/>
        <end position="722"/>
    </location>
</feature>
<accession>A0A8B7P1W6</accession>
<dbReference type="InterPro" id="IPR014756">
    <property type="entry name" value="Ig_E-set"/>
</dbReference>
<feature type="compositionally biased region" description="Basic and acidic residues" evidence="2">
    <location>
        <begin position="889"/>
        <end position="902"/>
    </location>
</feature>
<dbReference type="GeneID" id="108676457"/>
<feature type="compositionally biased region" description="Polar residues" evidence="2">
    <location>
        <begin position="829"/>
        <end position="842"/>
    </location>
</feature>
<dbReference type="PANTHER" id="PTHR11188">
    <property type="entry name" value="ARRESTIN DOMAIN CONTAINING PROTEIN"/>
    <property type="match status" value="1"/>
</dbReference>
<dbReference type="KEGG" id="hazt:108676457"/>
<feature type="compositionally biased region" description="Low complexity" evidence="2">
    <location>
        <begin position="378"/>
        <end position="395"/>
    </location>
</feature>
<reference evidence="5" key="1">
    <citation type="submission" date="2025-08" db="UniProtKB">
        <authorList>
            <consortium name="RefSeq"/>
        </authorList>
    </citation>
    <scope>IDENTIFICATION</scope>
    <source>
        <tissue evidence="5">Whole organism</tissue>
    </source>
</reference>
<protein>
    <submittedName>
        <fullName evidence="5">Uncharacterized protein LOC108676457</fullName>
    </submittedName>
</protein>
<dbReference type="InterPro" id="IPR014752">
    <property type="entry name" value="Arrestin-like_C"/>
</dbReference>
<feature type="compositionally biased region" description="Polar residues" evidence="2">
    <location>
        <begin position="275"/>
        <end position="284"/>
    </location>
</feature>
<gene>
    <name evidence="5" type="primary">LOC108676457</name>
</gene>
<organism evidence="4 5">
    <name type="scientific">Hyalella azteca</name>
    <name type="common">Amphipod</name>
    <dbReference type="NCBI Taxonomy" id="294128"/>
    <lineage>
        <taxon>Eukaryota</taxon>
        <taxon>Metazoa</taxon>
        <taxon>Ecdysozoa</taxon>
        <taxon>Arthropoda</taxon>
        <taxon>Crustacea</taxon>
        <taxon>Multicrustacea</taxon>
        <taxon>Malacostraca</taxon>
        <taxon>Eumalacostraca</taxon>
        <taxon>Peracarida</taxon>
        <taxon>Amphipoda</taxon>
        <taxon>Senticaudata</taxon>
        <taxon>Talitrida</taxon>
        <taxon>Talitroidea</taxon>
        <taxon>Hyalellidae</taxon>
        <taxon>Hyalella</taxon>
    </lineage>
</organism>
<dbReference type="InterPro" id="IPR011021">
    <property type="entry name" value="Arrestin-like_N"/>
</dbReference>
<dbReference type="Gene3D" id="2.60.40.640">
    <property type="match status" value="3"/>
</dbReference>
<feature type="region of interest" description="Disordered" evidence="2">
    <location>
        <begin position="154"/>
        <end position="284"/>
    </location>
</feature>
<dbReference type="GO" id="GO:0015031">
    <property type="term" value="P:protein transport"/>
    <property type="evidence" value="ECO:0007669"/>
    <property type="project" value="TreeGrafter"/>
</dbReference>
<feature type="region of interest" description="Disordered" evidence="2">
    <location>
        <begin position="313"/>
        <end position="413"/>
    </location>
</feature>
<dbReference type="GO" id="GO:0005737">
    <property type="term" value="C:cytoplasm"/>
    <property type="evidence" value="ECO:0007669"/>
    <property type="project" value="TreeGrafter"/>
</dbReference>
<evidence type="ECO:0000313" key="5">
    <source>
        <dbReference type="RefSeq" id="XP_018020018.1"/>
    </source>
</evidence>
<dbReference type="Pfam" id="PF02752">
    <property type="entry name" value="Arrestin_C"/>
    <property type="match status" value="1"/>
</dbReference>
<sequence>MNRWQKAVRKLQLVKWDELMLRPARYEICFDAPGDVYFAEEMVTGHVLLEMKQPVNLKGVKLRFKGECLVHFTESPLILTSERPRKSSTYKKRWSKGASKGPSLEDDDIASDHKLMRQLRTRKPNGVSPLLTSPYRGSTHEKIKLQACGVMNGKINKGYVPDSAETTSTETDWTRDRRNGGTVQTPPDKSPPHHQTKLREGPSPQNSESHDPHNEFSPRHRTNLRKEPSPPSTEDPHREPSQSNTDDPHEEAISPIEENVHDESSQREGVKLIPSENSEPTSIAFSFRSASTMERRKRFTKVPIKSAVYSAKNLEGKEECNSRKRLSSRRRETRGEGTEGSQEAVHKSDDVNKQIDNHAVENNEGSKIVVGSGGFSRTAKSLSTSSTPSEKSQASLRQSNEASSLESDLEPDDSKPVFTIDRVISYGQNFVKPYLAPGRNVKKDSTFSSKKSNRRKGEFGRPKSSCSVVRENTLRGPTYHYRAIETYFDCEFYIYGHKYQKAENEMLAPGVYQFPFAFNLPPNLPPSFASEKGVIRYVVAAILDRPAAANLVRRKAFNILSILDLNMDSHASSSISRSKIVNPCGLFCHSGPITLSVRIPKSGYVSGEKILVSAEADNISGRSTKRTRLMLLQVITYIMPNKIKTHVERRIVKEIVRGMIPPGESDIWEKVALHVPPLAPANLHISGRLMRVDYCVEMVLELHQPWKPLRVSLPIKLGSVPLTANFADFLPPPPAAKQPSLPKITYKNLPLFSYAECFFGRESLEGQYERLTGEVEDLGPQFESVHPFAPSFVTYKFGSMANSNTKSEEHYELRPNERVSGNGLRSMGSKESQASNDSEMSVQLDSKKEMEMSAIMMMNSQSMKSRTEWLNNRQAGGMENKTHNLNHGKTHDPLDNATREEEPAILDDYDFDKDESRDEESDPSSTMPKQRWNIVTSTKFAAMKIISNGKFDSPQDFITDDASLATP</sequence>
<dbReference type="InterPro" id="IPR050357">
    <property type="entry name" value="Arrestin_domain-protein"/>
</dbReference>
<feature type="region of interest" description="Disordered" evidence="2">
    <location>
        <begin position="877"/>
        <end position="933"/>
    </location>
</feature>
<evidence type="ECO:0000259" key="3">
    <source>
        <dbReference type="SMART" id="SM01017"/>
    </source>
</evidence>
<feature type="region of interest" description="Disordered" evidence="2">
    <location>
        <begin position="804"/>
        <end position="842"/>
    </location>
</feature>
<dbReference type="Proteomes" id="UP000694843">
    <property type="component" value="Unplaced"/>
</dbReference>
<dbReference type="Pfam" id="PF00339">
    <property type="entry name" value="Arrestin_N"/>
    <property type="match status" value="2"/>
</dbReference>
<feature type="region of interest" description="Disordered" evidence="2">
    <location>
        <begin position="442"/>
        <end position="464"/>
    </location>
</feature>
<name>A0A8B7P1W6_HYAAZ</name>
<keyword evidence="4" id="KW-1185">Reference proteome</keyword>
<feature type="compositionally biased region" description="Acidic residues" evidence="2">
    <location>
        <begin position="903"/>
        <end position="922"/>
    </location>
</feature>
<evidence type="ECO:0000256" key="2">
    <source>
        <dbReference type="SAM" id="MobiDB-lite"/>
    </source>
</evidence>
<proteinExistence type="inferred from homology"/>
<comment type="similarity">
    <text evidence="1">Belongs to the arrestin family.</text>
</comment>
<evidence type="ECO:0000256" key="1">
    <source>
        <dbReference type="ARBA" id="ARBA00005298"/>
    </source>
</evidence>
<dbReference type="RefSeq" id="XP_018020018.1">
    <property type="nucleotide sequence ID" value="XM_018164529.2"/>
</dbReference>
<dbReference type="SMART" id="SM01017">
    <property type="entry name" value="Arrestin_C"/>
    <property type="match status" value="1"/>
</dbReference>
<dbReference type="OrthoDB" id="6364933at2759"/>
<feature type="compositionally biased region" description="Basic and acidic residues" evidence="2">
    <location>
        <begin position="208"/>
        <end position="270"/>
    </location>
</feature>
<dbReference type="PANTHER" id="PTHR11188:SF176">
    <property type="entry name" value="ARRESTIN DOMAIN-CONTAINING PROTEIN 1"/>
    <property type="match status" value="1"/>
</dbReference>
<dbReference type="InterPro" id="IPR011022">
    <property type="entry name" value="Arrestin_C-like"/>
</dbReference>
<dbReference type="AlphaFoldDB" id="A0A8B7P1W6"/>
<dbReference type="SUPFAM" id="SSF81296">
    <property type="entry name" value="E set domains"/>
    <property type="match status" value="2"/>
</dbReference>
<feature type="compositionally biased region" description="Basic and acidic residues" evidence="2">
    <location>
        <begin position="806"/>
        <end position="817"/>
    </location>
</feature>
<feature type="compositionally biased region" description="Basic and acidic residues" evidence="2">
    <location>
        <begin position="344"/>
        <end position="361"/>
    </location>
</feature>
<evidence type="ECO:0000313" key="4">
    <source>
        <dbReference type="Proteomes" id="UP000694843"/>
    </source>
</evidence>